<evidence type="ECO:0000256" key="4">
    <source>
        <dbReference type="RuleBase" id="RU364105"/>
    </source>
</evidence>
<evidence type="ECO:0000256" key="1">
    <source>
        <dbReference type="ARBA" id="ARBA00007820"/>
    </source>
</evidence>
<dbReference type="PANTHER" id="PTHR11278:SF0">
    <property type="entry name" value="SMALL RIBOSOMAL SUBUNIT PROTEIN ES7"/>
    <property type="match status" value="1"/>
</dbReference>
<sequence>MAESKIVKPDGKQPDEFELKVADEIFKLETSSSELKEADLQGLYIIGAKEVTVDGSRKAAVLMVPYKLLGEFRKIQQRLVRELEKKLQGHHVVIIGHRTIYGESFNRNIKTQGVRPRSRTLTHVHEAILDDLVYPTEIVGKRTRYRLDGSKQLKVFLHTRDQVNIETKLDTFSTVYKKLTSKDVVFEFPVEN</sequence>
<keyword evidence="3 4" id="KW-0687">Ribonucleoprotein</keyword>
<comment type="caution">
    <text evidence="5">The sequence shown here is derived from an EMBL/GenBank/DDBJ whole genome shotgun (WGS) entry which is preliminary data.</text>
</comment>
<dbReference type="FunCoup" id="A0A2R5GRI8">
    <property type="interactions" value="446"/>
</dbReference>
<protein>
    <recommendedName>
        <fullName evidence="4">40S ribosomal protein S7</fullName>
    </recommendedName>
</protein>
<comment type="similarity">
    <text evidence="1 4">Belongs to the eukaryotic ribosomal protein eS7 family.</text>
</comment>
<dbReference type="GO" id="GO:0022627">
    <property type="term" value="C:cytosolic small ribosomal subunit"/>
    <property type="evidence" value="ECO:0007669"/>
    <property type="project" value="TreeGrafter"/>
</dbReference>
<organism evidence="5 6">
    <name type="scientific">Hondaea fermentalgiana</name>
    <dbReference type="NCBI Taxonomy" id="2315210"/>
    <lineage>
        <taxon>Eukaryota</taxon>
        <taxon>Sar</taxon>
        <taxon>Stramenopiles</taxon>
        <taxon>Bigyra</taxon>
        <taxon>Labyrinthulomycetes</taxon>
        <taxon>Thraustochytrida</taxon>
        <taxon>Thraustochytriidae</taxon>
        <taxon>Hondaea</taxon>
    </lineage>
</organism>
<evidence type="ECO:0000256" key="3">
    <source>
        <dbReference type="ARBA" id="ARBA00023274"/>
    </source>
</evidence>
<dbReference type="Pfam" id="PF01251">
    <property type="entry name" value="Ribosomal_S7e"/>
    <property type="match status" value="1"/>
</dbReference>
<evidence type="ECO:0000313" key="5">
    <source>
        <dbReference type="EMBL" id="GBG33492.1"/>
    </source>
</evidence>
<dbReference type="GO" id="GO:0032040">
    <property type="term" value="C:small-subunit processome"/>
    <property type="evidence" value="ECO:0007669"/>
    <property type="project" value="TreeGrafter"/>
</dbReference>
<dbReference type="GO" id="GO:0030686">
    <property type="term" value="C:90S preribosome"/>
    <property type="evidence" value="ECO:0007669"/>
    <property type="project" value="TreeGrafter"/>
</dbReference>
<dbReference type="GO" id="GO:0006364">
    <property type="term" value="P:rRNA processing"/>
    <property type="evidence" value="ECO:0007669"/>
    <property type="project" value="TreeGrafter"/>
</dbReference>
<evidence type="ECO:0000256" key="2">
    <source>
        <dbReference type="ARBA" id="ARBA00022980"/>
    </source>
</evidence>
<evidence type="ECO:0000313" key="6">
    <source>
        <dbReference type="Proteomes" id="UP000241890"/>
    </source>
</evidence>
<dbReference type="GO" id="GO:0006412">
    <property type="term" value="P:translation"/>
    <property type="evidence" value="ECO:0007669"/>
    <property type="project" value="InterPro"/>
</dbReference>
<proteinExistence type="inferred from homology"/>
<dbReference type="PANTHER" id="PTHR11278">
    <property type="entry name" value="40S RIBOSOMAL PROTEIN S7"/>
    <property type="match status" value="1"/>
</dbReference>
<dbReference type="GO" id="GO:0003735">
    <property type="term" value="F:structural constituent of ribosome"/>
    <property type="evidence" value="ECO:0007669"/>
    <property type="project" value="InterPro"/>
</dbReference>
<dbReference type="GO" id="GO:0042274">
    <property type="term" value="P:ribosomal small subunit biogenesis"/>
    <property type="evidence" value="ECO:0007669"/>
    <property type="project" value="TreeGrafter"/>
</dbReference>
<gene>
    <name evidence="5" type="ORF">FCC1311_097152</name>
</gene>
<accession>A0A2R5GRI8</accession>
<dbReference type="InterPro" id="IPR000554">
    <property type="entry name" value="Ribosomal_eS7"/>
</dbReference>
<dbReference type="OrthoDB" id="1724687at2759"/>
<dbReference type="EMBL" id="BEYU01000158">
    <property type="protein sequence ID" value="GBG33492.1"/>
    <property type="molecule type" value="Genomic_DNA"/>
</dbReference>
<dbReference type="AlphaFoldDB" id="A0A2R5GRI8"/>
<keyword evidence="2 4" id="KW-0689">Ribosomal protein</keyword>
<name>A0A2R5GRI8_9STRA</name>
<dbReference type="InParanoid" id="A0A2R5GRI8"/>
<dbReference type="Proteomes" id="UP000241890">
    <property type="component" value="Unassembled WGS sequence"/>
</dbReference>
<reference evidence="5 6" key="1">
    <citation type="submission" date="2017-12" db="EMBL/GenBank/DDBJ databases">
        <title>Sequencing, de novo assembly and annotation of complete genome of a new Thraustochytrid species, strain FCC1311.</title>
        <authorList>
            <person name="Sedici K."/>
            <person name="Godart F."/>
            <person name="Aiese Cigliano R."/>
            <person name="Sanseverino W."/>
            <person name="Barakat M."/>
            <person name="Ortet P."/>
            <person name="Marechal E."/>
            <person name="Cagnac O."/>
            <person name="Amato A."/>
        </authorList>
    </citation>
    <scope>NUCLEOTIDE SEQUENCE [LARGE SCALE GENOMIC DNA]</scope>
</reference>
<keyword evidence="6" id="KW-1185">Reference proteome</keyword>